<comment type="function">
    <text evidence="3 14 16">Endonuclease that specifically degrades the RNA of RNA-DNA hybrids.</text>
</comment>
<evidence type="ECO:0000256" key="5">
    <source>
        <dbReference type="ARBA" id="ARBA00007383"/>
    </source>
</evidence>
<evidence type="ECO:0000313" key="18">
    <source>
        <dbReference type="EMBL" id="SDZ00032.1"/>
    </source>
</evidence>
<dbReference type="HAMAP" id="MF_00052_B">
    <property type="entry name" value="RNase_HII_B"/>
    <property type="match status" value="1"/>
</dbReference>
<keyword evidence="8 14" id="KW-0963">Cytoplasm</keyword>
<gene>
    <name evidence="14" type="primary">rnhB</name>
    <name evidence="18" type="ORF">SAMN05444412_104250</name>
</gene>
<comment type="cofactor">
    <cofactor evidence="2">
        <name>Mg(2+)</name>
        <dbReference type="ChEBI" id="CHEBI:18420"/>
    </cofactor>
</comment>
<evidence type="ECO:0000256" key="12">
    <source>
        <dbReference type="ARBA" id="ARBA00022801"/>
    </source>
</evidence>
<evidence type="ECO:0000256" key="11">
    <source>
        <dbReference type="ARBA" id="ARBA00022759"/>
    </source>
</evidence>
<keyword evidence="11 14" id="KW-0255">Endonuclease</keyword>
<feature type="domain" description="RNase H type-2" evidence="17">
    <location>
        <begin position="15"/>
        <end position="202"/>
    </location>
</feature>
<dbReference type="PROSITE" id="PS51975">
    <property type="entry name" value="RNASE_H_2"/>
    <property type="match status" value="1"/>
</dbReference>
<dbReference type="InterPro" id="IPR001352">
    <property type="entry name" value="RNase_HII/HIII"/>
</dbReference>
<reference evidence="18 19" key="1">
    <citation type="submission" date="2016-10" db="EMBL/GenBank/DDBJ databases">
        <authorList>
            <person name="Varghese N."/>
            <person name="Submissions S."/>
        </authorList>
    </citation>
    <scope>NUCLEOTIDE SEQUENCE [LARGE SCALE GENOMIC DNA]</scope>
    <source>
        <strain evidence="18 19">DSM 17997</strain>
    </source>
</reference>
<evidence type="ECO:0000256" key="14">
    <source>
        <dbReference type="HAMAP-Rule" id="MF_00052"/>
    </source>
</evidence>
<comment type="subcellular location">
    <subcellularLocation>
        <location evidence="4 14">Cytoplasm</location>
    </subcellularLocation>
</comment>
<evidence type="ECO:0000256" key="3">
    <source>
        <dbReference type="ARBA" id="ARBA00004065"/>
    </source>
</evidence>
<keyword evidence="10 14" id="KW-0479">Metal-binding</keyword>
<evidence type="ECO:0000256" key="16">
    <source>
        <dbReference type="RuleBase" id="RU003515"/>
    </source>
</evidence>
<comment type="catalytic activity">
    <reaction evidence="1 14 15 16">
        <text>Endonucleolytic cleavage to 5'-phosphomonoester.</text>
        <dbReference type="EC" id="3.1.26.4"/>
    </reaction>
</comment>
<evidence type="ECO:0000256" key="13">
    <source>
        <dbReference type="ARBA" id="ARBA00023211"/>
    </source>
</evidence>
<comment type="caution">
    <text evidence="18">The sequence shown here is derived from an EMBL/GenBank/DDBJ whole genome shotgun (WGS) entry which is preliminary data.</text>
</comment>
<evidence type="ECO:0000256" key="4">
    <source>
        <dbReference type="ARBA" id="ARBA00004496"/>
    </source>
</evidence>
<evidence type="ECO:0000256" key="7">
    <source>
        <dbReference type="ARBA" id="ARBA00019179"/>
    </source>
</evidence>
<keyword evidence="12 14" id="KW-0378">Hydrolase</keyword>
<dbReference type="Gene3D" id="3.30.420.10">
    <property type="entry name" value="Ribonuclease H-like superfamily/Ribonuclease H"/>
    <property type="match status" value="1"/>
</dbReference>
<evidence type="ECO:0000259" key="17">
    <source>
        <dbReference type="PROSITE" id="PS51975"/>
    </source>
</evidence>
<dbReference type="PANTHER" id="PTHR10954:SF18">
    <property type="entry name" value="RIBONUCLEASE HII"/>
    <property type="match status" value="1"/>
</dbReference>
<feature type="binding site" evidence="14 15">
    <location>
        <position position="113"/>
    </location>
    <ligand>
        <name>a divalent metal cation</name>
        <dbReference type="ChEBI" id="CHEBI:60240"/>
    </ligand>
</feature>
<evidence type="ECO:0000256" key="15">
    <source>
        <dbReference type="PROSITE-ProRule" id="PRU01319"/>
    </source>
</evidence>
<dbReference type="InterPro" id="IPR036397">
    <property type="entry name" value="RNaseH_sf"/>
</dbReference>
<dbReference type="PANTHER" id="PTHR10954">
    <property type="entry name" value="RIBONUCLEASE H2 SUBUNIT A"/>
    <property type="match status" value="1"/>
</dbReference>
<comment type="cofactor">
    <cofactor evidence="14 15">
        <name>Mn(2+)</name>
        <dbReference type="ChEBI" id="CHEBI:29035"/>
    </cofactor>
    <cofactor evidence="14 15">
        <name>Mg(2+)</name>
        <dbReference type="ChEBI" id="CHEBI:18420"/>
    </cofactor>
    <text evidence="14 15">Manganese or magnesium. Binds 1 divalent metal ion per monomer in the absence of substrate. May bind a second metal ion after substrate binding.</text>
</comment>
<organism evidence="18 19">
    <name type="scientific">Rhodonellum ikkaensis</name>
    <dbReference type="NCBI Taxonomy" id="336829"/>
    <lineage>
        <taxon>Bacteria</taxon>
        <taxon>Pseudomonadati</taxon>
        <taxon>Bacteroidota</taxon>
        <taxon>Cytophagia</taxon>
        <taxon>Cytophagales</taxon>
        <taxon>Cytophagaceae</taxon>
        <taxon>Rhodonellum</taxon>
    </lineage>
</organism>
<evidence type="ECO:0000256" key="6">
    <source>
        <dbReference type="ARBA" id="ARBA00012180"/>
    </source>
</evidence>
<evidence type="ECO:0000256" key="2">
    <source>
        <dbReference type="ARBA" id="ARBA00001946"/>
    </source>
</evidence>
<feature type="binding site" evidence="14 15">
    <location>
        <position position="22"/>
    </location>
    <ligand>
        <name>a divalent metal cation</name>
        <dbReference type="ChEBI" id="CHEBI:60240"/>
    </ligand>
</feature>
<protein>
    <recommendedName>
        <fullName evidence="7 14">Ribonuclease HII</fullName>
        <shortName evidence="14">RNase HII</shortName>
        <ecNumber evidence="6 14">3.1.26.4</ecNumber>
    </recommendedName>
</protein>
<dbReference type="EMBL" id="FNQC01000004">
    <property type="protein sequence ID" value="SDZ00032.1"/>
    <property type="molecule type" value="Genomic_DNA"/>
</dbReference>
<evidence type="ECO:0000256" key="1">
    <source>
        <dbReference type="ARBA" id="ARBA00000077"/>
    </source>
</evidence>
<proteinExistence type="inferred from homology"/>
<evidence type="ECO:0000256" key="9">
    <source>
        <dbReference type="ARBA" id="ARBA00022722"/>
    </source>
</evidence>
<sequence length="202" mass="22525">MHQRQMLRPYLESNRLEAGCDEVGRGCLCGPVVAAAVILPAQYANALINDSKKLTKTNRESLILEIKSNAIAWAVAEASVEEIDTINILHASFLAMNRAIEGLIIQPEHLLIDGNRFNTHLPYSYSCVIKGDENFASIAAASILAKVYRDHLMAEYAKTYPGYGWESNAGYPTKRHRDGIRTLGLTPIHRKHFKHLPDEISL</sequence>
<evidence type="ECO:0000256" key="10">
    <source>
        <dbReference type="ARBA" id="ARBA00022723"/>
    </source>
</evidence>
<dbReference type="CDD" id="cd07182">
    <property type="entry name" value="RNase_HII_bacteria_HII_like"/>
    <property type="match status" value="1"/>
</dbReference>
<evidence type="ECO:0000313" key="19">
    <source>
        <dbReference type="Proteomes" id="UP000199663"/>
    </source>
</evidence>
<keyword evidence="9 14" id="KW-0540">Nuclease</keyword>
<dbReference type="InterPro" id="IPR024567">
    <property type="entry name" value="RNase_HII/HIII_dom"/>
</dbReference>
<dbReference type="Pfam" id="PF01351">
    <property type="entry name" value="RNase_HII"/>
    <property type="match status" value="1"/>
</dbReference>
<dbReference type="EC" id="3.1.26.4" evidence="6 14"/>
<keyword evidence="19" id="KW-1185">Reference proteome</keyword>
<comment type="similarity">
    <text evidence="5 14 16">Belongs to the RNase HII family.</text>
</comment>
<evidence type="ECO:0000256" key="8">
    <source>
        <dbReference type="ARBA" id="ARBA00022490"/>
    </source>
</evidence>
<dbReference type="SUPFAM" id="SSF53098">
    <property type="entry name" value="Ribonuclease H-like"/>
    <property type="match status" value="1"/>
</dbReference>
<dbReference type="InterPro" id="IPR022898">
    <property type="entry name" value="RNase_HII"/>
</dbReference>
<keyword evidence="13 14" id="KW-0464">Manganese</keyword>
<dbReference type="NCBIfam" id="NF000595">
    <property type="entry name" value="PRK00015.1-3"/>
    <property type="match status" value="1"/>
</dbReference>
<dbReference type="InterPro" id="IPR012337">
    <property type="entry name" value="RNaseH-like_sf"/>
</dbReference>
<feature type="binding site" evidence="14 15">
    <location>
        <position position="21"/>
    </location>
    <ligand>
        <name>a divalent metal cation</name>
        <dbReference type="ChEBI" id="CHEBI:60240"/>
    </ligand>
</feature>
<dbReference type="Proteomes" id="UP000199663">
    <property type="component" value="Unassembled WGS sequence"/>
</dbReference>
<name>A0A1H3PFT8_9BACT</name>
<accession>A0A1H3PFT8</accession>